<sequence>MFDIGMSEMLVVGVVALIVVGPKDLPRMFRTLGEFTGKARKMAREFQTAMNDAANDSGVNDIAGDLRKMADPKQYGMDKIKEATSELSAWSPDGPDAKPAPKTGDAARAAEAAELSGEPELLPDPGAPEPDPKPAKTDESA</sequence>
<feature type="compositionally biased region" description="Low complexity" evidence="9">
    <location>
        <begin position="106"/>
        <end position="124"/>
    </location>
</feature>
<proteinExistence type="predicted"/>
<dbReference type="InterPro" id="IPR018448">
    <property type="entry name" value="TatB"/>
</dbReference>
<keyword evidence="7" id="KW-0811">Translocation</keyword>
<evidence type="ECO:0000256" key="8">
    <source>
        <dbReference type="ARBA" id="ARBA00023136"/>
    </source>
</evidence>
<organism evidence="10 11">
    <name type="scientific">Jannaschia donghaensis</name>
    <dbReference type="NCBI Taxonomy" id="420998"/>
    <lineage>
        <taxon>Bacteria</taxon>
        <taxon>Pseudomonadati</taxon>
        <taxon>Pseudomonadota</taxon>
        <taxon>Alphaproteobacteria</taxon>
        <taxon>Rhodobacterales</taxon>
        <taxon>Roseobacteraceae</taxon>
        <taxon>Jannaschia</taxon>
    </lineage>
</organism>
<evidence type="ECO:0000256" key="1">
    <source>
        <dbReference type="ARBA" id="ARBA00004167"/>
    </source>
</evidence>
<evidence type="ECO:0000256" key="5">
    <source>
        <dbReference type="ARBA" id="ARBA00022927"/>
    </source>
</evidence>
<dbReference type="Pfam" id="PF02416">
    <property type="entry name" value="TatA_B_E"/>
    <property type="match status" value="1"/>
</dbReference>
<evidence type="ECO:0000256" key="7">
    <source>
        <dbReference type="ARBA" id="ARBA00023010"/>
    </source>
</evidence>
<dbReference type="GO" id="GO:0016020">
    <property type="term" value="C:membrane"/>
    <property type="evidence" value="ECO:0007669"/>
    <property type="project" value="UniProtKB-SubCell"/>
</dbReference>
<dbReference type="PANTHER" id="PTHR33162:SF1">
    <property type="entry name" value="SEC-INDEPENDENT PROTEIN TRANSLOCASE PROTEIN TATA, CHLOROPLASTIC"/>
    <property type="match status" value="1"/>
</dbReference>
<evidence type="ECO:0000256" key="6">
    <source>
        <dbReference type="ARBA" id="ARBA00022989"/>
    </source>
</evidence>
<dbReference type="InterPro" id="IPR003369">
    <property type="entry name" value="TatA/B/E"/>
</dbReference>
<dbReference type="GO" id="GO:0008320">
    <property type="term" value="F:protein transmembrane transporter activity"/>
    <property type="evidence" value="ECO:0007669"/>
    <property type="project" value="InterPro"/>
</dbReference>
<dbReference type="RefSeq" id="WP_055086724.1">
    <property type="nucleotide sequence ID" value="NZ_CXSU01000012.1"/>
</dbReference>
<protein>
    <submittedName>
        <fullName evidence="10">Sec-independent protein translocase protein TatB</fullName>
    </submittedName>
</protein>
<keyword evidence="2" id="KW-0813">Transport</keyword>
<keyword evidence="5" id="KW-0653">Protein transport</keyword>
<evidence type="ECO:0000256" key="4">
    <source>
        <dbReference type="ARBA" id="ARBA00022692"/>
    </source>
</evidence>
<dbReference type="GO" id="GO:0043953">
    <property type="term" value="P:protein transport by the Tat complex"/>
    <property type="evidence" value="ECO:0007669"/>
    <property type="project" value="InterPro"/>
</dbReference>
<gene>
    <name evidence="10" type="primary">tatB</name>
    <name evidence="10" type="ORF">JDO7802_02995</name>
</gene>
<reference evidence="10 11" key="1">
    <citation type="submission" date="2015-07" db="EMBL/GenBank/DDBJ databases">
        <authorList>
            <person name="Noorani M."/>
        </authorList>
    </citation>
    <scope>NUCLEOTIDE SEQUENCE [LARGE SCALE GENOMIC DNA]</scope>
    <source>
        <strain evidence="10 11">CECT 7802</strain>
    </source>
</reference>
<feature type="compositionally biased region" description="Basic and acidic residues" evidence="9">
    <location>
        <begin position="130"/>
        <end position="141"/>
    </location>
</feature>
<evidence type="ECO:0000313" key="11">
    <source>
        <dbReference type="Proteomes" id="UP000049222"/>
    </source>
</evidence>
<name>A0A0M6YM36_9RHOB</name>
<evidence type="ECO:0000256" key="3">
    <source>
        <dbReference type="ARBA" id="ARBA00022475"/>
    </source>
</evidence>
<keyword evidence="8" id="KW-0472">Membrane</keyword>
<feature type="compositionally biased region" description="Basic and acidic residues" evidence="9">
    <location>
        <begin position="73"/>
        <end position="84"/>
    </location>
</feature>
<evidence type="ECO:0000256" key="2">
    <source>
        <dbReference type="ARBA" id="ARBA00022448"/>
    </source>
</evidence>
<evidence type="ECO:0000256" key="9">
    <source>
        <dbReference type="SAM" id="MobiDB-lite"/>
    </source>
</evidence>
<dbReference type="Gene3D" id="1.20.5.3310">
    <property type="match status" value="1"/>
</dbReference>
<feature type="region of interest" description="Disordered" evidence="9">
    <location>
        <begin position="73"/>
        <end position="141"/>
    </location>
</feature>
<dbReference type="PANTHER" id="PTHR33162">
    <property type="entry name" value="SEC-INDEPENDENT PROTEIN TRANSLOCASE PROTEIN TATA, CHLOROPLASTIC"/>
    <property type="match status" value="1"/>
</dbReference>
<accession>A0A0M6YM36</accession>
<dbReference type="AlphaFoldDB" id="A0A0M6YM36"/>
<dbReference type="Proteomes" id="UP000049222">
    <property type="component" value="Unassembled WGS sequence"/>
</dbReference>
<dbReference type="NCBIfam" id="TIGR01410">
    <property type="entry name" value="tatB"/>
    <property type="match status" value="1"/>
</dbReference>
<keyword evidence="6" id="KW-1133">Transmembrane helix</keyword>
<dbReference type="STRING" id="420998.JDO7802_02995"/>
<evidence type="ECO:0000313" key="10">
    <source>
        <dbReference type="EMBL" id="CTQ50964.1"/>
    </source>
</evidence>
<comment type="subcellular location">
    <subcellularLocation>
        <location evidence="1">Membrane</location>
        <topology evidence="1">Single-pass membrane protein</topology>
    </subcellularLocation>
</comment>
<dbReference type="EMBL" id="CXSU01000012">
    <property type="protein sequence ID" value="CTQ50964.1"/>
    <property type="molecule type" value="Genomic_DNA"/>
</dbReference>
<keyword evidence="4" id="KW-0812">Transmembrane</keyword>
<keyword evidence="3" id="KW-1003">Cell membrane</keyword>
<keyword evidence="11" id="KW-1185">Reference proteome</keyword>
<dbReference type="OrthoDB" id="7206969at2"/>
<dbReference type="PRINTS" id="PR01506">
    <property type="entry name" value="TATBPROTEIN"/>
</dbReference>